<dbReference type="GO" id="GO:0005829">
    <property type="term" value="C:cytosol"/>
    <property type="evidence" value="ECO:0007669"/>
    <property type="project" value="TreeGrafter"/>
</dbReference>
<dbReference type="CDD" id="cd04455">
    <property type="entry name" value="S1_NusA"/>
    <property type="match status" value="1"/>
</dbReference>
<dbReference type="Pfam" id="PF08529">
    <property type="entry name" value="NusA_N"/>
    <property type="match status" value="2"/>
</dbReference>
<feature type="domain" description="S1 motif" evidence="2">
    <location>
        <begin position="103"/>
        <end position="143"/>
    </location>
</feature>
<dbReference type="GO" id="GO:0006353">
    <property type="term" value="P:DNA-templated transcription termination"/>
    <property type="evidence" value="ECO:0007669"/>
    <property type="project" value="InterPro"/>
</dbReference>
<evidence type="ECO:0000256" key="1">
    <source>
        <dbReference type="ARBA" id="ARBA00022884"/>
    </source>
</evidence>
<dbReference type="InterPro" id="IPR003029">
    <property type="entry name" value="S1_domain"/>
</dbReference>
<dbReference type="PANTHER" id="PTHR22648">
    <property type="entry name" value="TRANSCRIPTION TERMINATION FACTOR NUSA"/>
    <property type="match status" value="1"/>
</dbReference>
<dbReference type="InterPro" id="IPR013735">
    <property type="entry name" value="TF_NusA_N"/>
</dbReference>
<dbReference type="Pfam" id="PF00575">
    <property type="entry name" value="S1"/>
    <property type="match status" value="1"/>
</dbReference>
<dbReference type="PROSITE" id="PS50126">
    <property type="entry name" value="S1"/>
    <property type="match status" value="1"/>
</dbReference>
<organism evidence="3">
    <name type="scientific">marine sediment metagenome</name>
    <dbReference type="NCBI Taxonomy" id="412755"/>
    <lineage>
        <taxon>unclassified sequences</taxon>
        <taxon>metagenomes</taxon>
        <taxon>ecological metagenomes</taxon>
    </lineage>
</organism>
<name>X0WY57_9ZZZZ</name>
<dbReference type="AlphaFoldDB" id="X0WY57"/>
<reference evidence="3" key="1">
    <citation type="journal article" date="2014" name="Front. Microbiol.">
        <title>High frequency of phylogenetically diverse reductive dehalogenase-homologous genes in deep subseafloor sedimentary metagenomes.</title>
        <authorList>
            <person name="Kawai M."/>
            <person name="Futagami T."/>
            <person name="Toyoda A."/>
            <person name="Takaki Y."/>
            <person name="Nishi S."/>
            <person name="Hori S."/>
            <person name="Arai W."/>
            <person name="Tsubouchi T."/>
            <person name="Morono Y."/>
            <person name="Uchiyama I."/>
            <person name="Ito T."/>
            <person name="Fujiyama A."/>
            <person name="Inagaki F."/>
            <person name="Takami H."/>
        </authorList>
    </citation>
    <scope>NUCLEOTIDE SEQUENCE</scope>
    <source>
        <strain evidence="3">Expedition CK06-06</strain>
    </source>
</reference>
<dbReference type="GO" id="GO:0031564">
    <property type="term" value="P:transcription antitermination"/>
    <property type="evidence" value="ECO:0007669"/>
    <property type="project" value="InterPro"/>
</dbReference>
<dbReference type="SUPFAM" id="SSF69705">
    <property type="entry name" value="Transcription factor NusA, N-terminal domain"/>
    <property type="match status" value="1"/>
</dbReference>
<dbReference type="SUPFAM" id="SSF50249">
    <property type="entry name" value="Nucleic acid-binding proteins"/>
    <property type="match status" value="1"/>
</dbReference>
<dbReference type="EMBL" id="BARS01047738">
    <property type="protein sequence ID" value="GAG29368.1"/>
    <property type="molecule type" value="Genomic_DNA"/>
</dbReference>
<comment type="caution">
    <text evidence="3">The sequence shown here is derived from an EMBL/GenBank/DDBJ whole genome shotgun (WGS) entry which is preliminary data.</text>
</comment>
<dbReference type="InterPro" id="IPR036555">
    <property type="entry name" value="NusA_N_sf"/>
</dbReference>
<gene>
    <name evidence="3" type="ORF">S01H1_71666</name>
</gene>
<evidence type="ECO:0000313" key="3">
    <source>
        <dbReference type="EMBL" id="GAG29368.1"/>
    </source>
</evidence>
<dbReference type="InterPro" id="IPR030842">
    <property type="entry name" value="TF_NusA_bacterial"/>
</dbReference>
<dbReference type="GO" id="GO:0003723">
    <property type="term" value="F:RNA binding"/>
    <property type="evidence" value="ECO:0007669"/>
    <property type="project" value="UniProtKB-KW"/>
</dbReference>
<evidence type="ECO:0000259" key="2">
    <source>
        <dbReference type="PROSITE" id="PS50126"/>
    </source>
</evidence>
<dbReference type="Gene3D" id="3.30.1480.10">
    <property type="entry name" value="NusA, N-terminal domain"/>
    <property type="match status" value="1"/>
</dbReference>
<keyword evidence="1" id="KW-0694">RNA-binding</keyword>
<dbReference type="GO" id="GO:0003700">
    <property type="term" value="F:DNA-binding transcription factor activity"/>
    <property type="evidence" value="ECO:0007669"/>
    <property type="project" value="InterPro"/>
</dbReference>
<dbReference type="InterPro" id="IPR012340">
    <property type="entry name" value="NA-bd_OB-fold"/>
</dbReference>
<protein>
    <recommendedName>
        <fullName evidence="2">S1 motif domain-containing protein</fullName>
    </recommendedName>
</protein>
<dbReference type="PANTHER" id="PTHR22648:SF0">
    <property type="entry name" value="TRANSCRIPTION TERMINATION_ANTITERMINATION PROTEIN NUSA"/>
    <property type="match status" value="1"/>
</dbReference>
<accession>X0WY57</accession>
<dbReference type="Gene3D" id="2.40.50.140">
    <property type="entry name" value="Nucleic acid-binding proteins"/>
    <property type="match status" value="1"/>
</dbReference>
<proteinExistence type="predicted"/>
<sequence length="143" mass="15808">MNADMLRLIEGICRDKNIEREQVFVDLEQAIISAIHRSAGQMEDVECTISRMTGEIAATLNGEPFDMGALGRIAAQTAKQVMIQKIREAERDSIYEEFIERKGEIVTGTVTRFEGGALVVSLGRTEGFLPRSEQIPGETHNPG</sequence>